<evidence type="ECO:0000313" key="2">
    <source>
        <dbReference type="EMBL" id="CAL6092183.1"/>
    </source>
</evidence>
<gene>
    <name evidence="1" type="ORF">HINF_LOCUS45041</name>
    <name evidence="2" type="ORF">HINF_LOCUS66143</name>
</gene>
<dbReference type="EMBL" id="CAXDID020000442">
    <property type="protein sequence ID" value="CAL6092183.1"/>
    <property type="molecule type" value="Genomic_DNA"/>
</dbReference>
<evidence type="ECO:0000313" key="1">
    <source>
        <dbReference type="EMBL" id="CAI9957396.1"/>
    </source>
</evidence>
<dbReference type="Proteomes" id="UP001642409">
    <property type="component" value="Unassembled WGS sequence"/>
</dbReference>
<reference evidence="1" key="1">
    <citation type="submission" date="2023-06" db="EMBL/GenBank/DDBJ databases">
        <authorList>
            <person name="Kurt Z."/>
        </authorList>
    </citation>
    <scope>NUCLEOTIDE SEQUENCE</scope>
</reference>
<dbReference type="EMBL" id="CATOUU010000887">
    <property type="protein sequence ID" value="CAI9957396.1"/>
    <property type="molecule type" value="Genomic_DNA"/>
</dbReference>
<accession>A0AA86QJW5</accession>
<organism evidence="1">
    <name type="scientific">Hexamita inflata</name>
    <dbReference type="NCBI Taxonomy" id="28002"/>
    <lineage>
        <taxon>Eukaryota</taxon>
        <taxon>Metamonada</taxon>
        <taxon>Diplomonadida</taxon>
        <taxon>Hexamitidae</taxon>
        <taxon>Hexamitinae</taxon>
        <taxon>Hexamita</taxon>
    </lineage>
</organism>
<proteinExistence type="predicted"/>
<reference evidence="2 3" key="2">
    <citation type="submission" date="2024-07" db="EMBL/GenBank/DDBJ databases">
        <authorList>
            <person name="Akdeniz Z."/>
        </authorList>
    </citation>
    <scope>NUCLEOTIDE SEQUENCE [LARGE SCALE GENOMIC DNA]</scope>
</reference>
<sequence>MFLIVQQCRFILFNNHIPCQLRKQFHILQILYLIFVDINKFKLFQCLYWLDNDQVVAPEIQRLQFDKSTYLVDLIQLVETQVKFFELCQLVQVLQVSQAVFAERQVCQKFGVLDALCTFKPAFVDGQAGQQRRSSFQRKVGTIHYFQRSELPVVHKAETRDVSI</sequence>
<dbReference type="AlphaFoldDB" id="A0AA86QJW5"/>
<name>A0AA86QJW5_9EUKA</name>
<comment type="caution">
    <text evidence="1">The sequence shown here is derived from an EMBL/GenBank/DDBJ whole genome shotgun (WGS) entry which is preliminary data.</text>
</comment>
<keyword evidence="3" id="KW-1185">Reference proteome</keyword>
<evidence type="ECO:0000313" key="3">
    <source>
        <dbReference type="Proteomes" id="UP001642409"/>
    </source>
</evidence>
<protein>
    <submittedName>
        <fullName evidence="2">Hypothetical_protein</fullName>
    </submittedName>
</protein>